<gene>
    <name evidence="3" type="ORF">HannXRQ_Chr08g0214541</name>
    <name evidence="2" type="ORF">HanXRQr2_Chr08g0324951</name>
</gene>
<dbReference type="Gramene" id="mRNA:HanXRQr2_Chr08g0324951">
    <property type="protein sequence ID" value="mRNA:HanXRQr2_Chr08g0324951"/>
    <property type="gene ID" value="HanXRQr2_Chr08g0324951"/>
</dbReference>
<dbReference type="EMBL" id="CM007897">
    <property type="protein sequence ID" value="OTG17657.1"/>
    <property type="molecule type" value="Genomic_DNA"/>
</dbReference>
<keyword evidence="1" id="KW-0732">Signal</keyword>
<dbReference type="PANTHER" id="PTHR34458">
    <property type="entry name" value="POLLEN OLE E 1 ALLERGEN AND EXTENSIN FAMILY PROTEIN-RELATED"/>
    <property type="match status" value="1"/>
</dbReference>
<evidence type="ECO:0000313" key="4">
    <source>
        <dbReference type="Proteomes" id="UP000215914"/>
    </source>
</evidence>
<feature type="chain" id="PRO_5012060933" evidence="1">
    <location>
        <begin position="24"/>
        <end position="146"/>
    </location>
</feature>
<dbReference type="InterPro" id="IPR040404">
    <property type="entry name" value="Phylloplanin-like"/>
</dbReference>
<organism evidence="3 4">
    <name type="scientific">Helianthus annuus</name>
    <name type="common">Common sunflower</name>
    <dbReference type="NCBI Taxonomy" id="4232"/>
    <lineage>
        <taxon>Eukaryota</taxon>
        <taxon>Viridiplantae</taxon>
        <taxon>Streptophyta</taxon>
        <taxon>Embryophyta</taxon>
        <taxon>Tracheophyta</taxon>
        <taxon>Spermatophyta</taxon>
        <taxon>Magnoliopsida</taxon>
        <taxon>eudicotyledons</taxon>
        <taxon>Gunneridae</taxon>
        <taxon>Pentapetalae</taxon>
        <taxon>asterids</taxon>
        <taxon>campanulids</taxon>
        <taxon>Asterales</taxon>
        <taxon>Asteraceae</taxon>
        <taxon>Asteroideae</taxon>
        <taxon>Heliantheae alliance</taxon>
        <taxon>Heliantheae</taxon>
        <taxon>Helianthus</taxon>
    </lineage>
</organism>
<dbReference type="EMBL" id="MNCJ02000323">
    <property type="protein sequence ID" value="KAF5794157.1"/>
    <property type="molecule type" value="Genomic_DNA"/>
</dbReference>
<reference evidence="2 4" key="1">
    <citation type="journal article" date="2017" name="Nature">
        <title>The sunflower genome provides insights into oil metabolism, flowering and Asterid evolution.</title>
        <authorList>
            <person name="Badouin H."/>
            <person name="Gouzy J."/>
            <person name="Grassa C.J."/>
            <person name="Murat F."/>
            <person name="Staton S.E."/>
            <person name="Cottret L."/>
            <person name="Lelandais-Briere C."/>
            <person name="Owens G.L."/>
            <person name="Carrere S."/>
            <person name="Mayjonade B."/>
            <person name="Legrand L."/>
            <person name="Gill N."/>
            <person name="Kane N.C."/>
            <person name="Bowers J.E."/>
            <person name="Hubner S."/>
            <person name="Bellec A."/>
            <person name="Berard A."/>
            <person name="Berges H."/>
            <person name="Blanchet N."/>
            <person name="Boniface M.C."/>
            <person name="Brunel D."/>
            <person name="Catrice O."/>
            <person name="Chaidir N."/>
            <person name="Claudel C."/>
            <person name="Donnadieu C."/>
            <person name="Faraut T."/>
            <person name="Fievet G."/>
            <person name="Helmstetter N."/>
            <person name="King M."/>
            <person name="Knapp S.J."/>
            <person name="Lai Z."/>
            <person name="Le Paslier M.C."/>
            <person name="Lippi Y."/>
            <person name="Lorenzon L."/>
            <person name="Mandel J.R."/>
            <person name="Marage G."/>
            <person name="Marchand G."/>
            <person name="Marquand E."/>
            <person name="Bret-Mestries E."/>
            <person name="Morien E."/>
            <person name="Nambeesan S."/>
            <person name="Nguyen T."/>
            <person name="Pegot-Espagnet P."/>
            <person name="Pouilly N."/>
            <person name="Raftis F."/>
            <person name="Sallet E."/>
            <person name="Schiex T."/>
            <person name="Thomas J."/>
            <person name="Vandecasteele C."/>
            <person name="Vares D."/>
            <person name="Vear F."/>
            <person name="Vautrin S."/>
            <person name="Crespi M."/>
            <person name="Mangin B."/>
            <person name="Burke J.M."/>
            <person name="Salse J."/>
            <person name="Munos S."/>
            <person name="Vincourt P."/>
            <person name="Rieseberg L.H."/>
            <person name="Langlade N.B."/>
        </authorList>
    </citation>
    <scope>NUCLEOTIDE SEQUENCE [LARGE SCALE GENOMIC DNA]</scope>
    <source>
        <strain evidence="4">cv. SF193</strain>
        <tissue evidence="2">Leaves</tissue>
    </source>
</reference>
<dbReference type="OrthoDB" id="905355at2759"/>
<proteinExistence type="predicted"/>
<sequence length="146" mass="15007">MAMKSIILITALVAVLVATQAQAQFNFPGVGSRLNISGILSCSANANVNGTNPIPPFPNAVVQLVCGGNVVATTTTNGTGAFSIFLSQFQALLSTILSNCILRVPTPLSNCNATLPSNGTLQAPIQFLGNSIRGVLNFTSGPFTRG</sequence>
<dbReference type="InParanoid" id="A0A251U2T0"/>
<dbReference type="AlphaFoldDB" id="A0A251U2T0"/>
<dbReference type="Proteomes" id="UP000215914">
    <property type="component" value="Chromosome 8"/>
</dbReference>
<evidence type="ECO:0000313" key="3">
    <source>
        <dbReference type="EMBL" id="OTG17657.1"/>
    </source>
</evidence>
<name>A0A251U2T0_HELAN</name>
<dbReference type="OMA" id="GMYTMNM"/>
<evidence type="ECO:0000313" key="2">
    <source>
        <dbReference type="EMBL" id="KAF5794157.1"/>
    </source>
</evidence>
<dbReference type="FunCoup" id="A0A251U2T0">
    <property type="interactions" value="493"/>
</dbReference>
<evidence type="ECO:0000256" key="1">
    <source>
        <dbReference type="SAM" id="SignalP"/>
    </source>
</evidence>
<feature type="signal peptide" evidence="1">
    <location>
        <begin position="1"/>
        <end position="23"/>
    </location>
</feature>
<reference evidence="2" key="3">
    <citation type="submission" date="2020-06" db="EMBL/GenBank/DDBJ databases">
        <title>Helianthus annuus Genome sequencing and assembly Release 2.</title>
        <authorList>
            <person name="Gouzy J."/>
            <person name="Langlade N."/>
            <person name="Munos S."/>
        </authorList>
    </citation>
    <scope>NUCLEOTIDE SEQUENCE</scope>
    <source>
        <tissue evidence="2">Leaves</tissue>
    </source>
</reference>
<keyword evidence="4" id="KW-1185">Reference proteome</keyword>
<accession>A0A251U2T0</accession>
<reference evidence="3" key="2">
    <citation type="submission" date="2017-02" db="EMBL/GenBank/DDBJ databases">
        <title>Sunflower complete genome.</title>
        <authorList>
            <person name="Langlade N."/>
            <person name="Munos S."/>
        </authorList>
    </citation>
    <scope>NUCLEOTIDE SEQUENCE [LARGE SCALE GENOMIC DNA]</scope>
    <source>
        <tissue evidence="3">Leaves</tissue>
    </source>
</reference>
<protein>
    <submittedName>
        <fullName evidence="2">Phylloplanin</fullName>
    </submittedName>
    <submittedName>
        <fullName evidence="3">Putative immunoglobulin-like fold protein</fullName>
    </submittedName>
</protein>
<dbReference type="PANTHER" id="PTHR34458:SF5">
    <property type="entry name" value="POLLEN OLE E 1 ALLERGEN AND EXTENSIN FAMILY PROTEIN"/>
    <property type="match status" value="1"/>
</dbReference>